<protein>
    <submittedName>
        <fullName evidence="5">NADP-dependent oxidoreductase domain-containing protein</fullName>
    </submittedName>
</protein>
<evidence type="ECO:0000313" key="6">
    <source>
        <dbReference type="Proteomes" id="UP000673691"/>
    </source>
</evidence>
<dbReference type="CDD" id="cd19071">
    <property type="entry name" value="AKR_AKR1-5-like"/>
    <property type="match status" value="1"/>
</dbReference>
<keyword evidence="2" id="KW-0521">NADP</keyword>
<sequence>MAGAVSRRGRDMPAMIYGTAWKGQATSALVVEAVRAGFRGIDPACQPKHYQEHLVGDALEALSRGDTPAGAGAVPRDSLYLQTKFTSLDGQDPSKPLPYDPEAPVDAQVHQSVAKSLSNLKTSYLDAVLLHSPLRTHALTMQAWRALELEVDRGRVLRVGLSNCYDLRELRELHAAARVKPAVLQNRFYPDTGWDREVRAFCRCNGITYQSFWTLTGNRAALASHELRRVAARTGLTPEGVWFKFVQMLGIVPLNGTTSRTHMKEDLELESAPALSDEDFAALKAIIGEP</sequence>
<dbReference type="InterPro" id="IPR023210">
    <property type="entry name" value="NADP_OxRdtase_dom"/>
</dbReference>
<dbReference type="AlphaFoldDB" id="A0A8H7ZX62"/>
<dbReference type="OrthoDB" id="5357513at2759"/>
<evidence type="ECO:0000256" key="1">
    <source>
        <dbReference type="ARBA" id="ARBA00007905"/>
    </source>
</evidence>
<reference evidence="5 6" key="1">
    <citation type="journal article" name="Sci. Rep.">
        <title>Genome-scale phylogenetic analyses confirm Olpidium as the closest living zoosporic fungus to the non-flagellated, terrestrial fungi.</title>
        <authorList>
            <person name="Chang Y."/>
            <person name="Rochon D."/>
            <person name="Sekimoto S."/>
            <person name="Wang Y."/>
            <person name="Chovatia M."/>
            <person name="Sandor L."/>
            <person name="Salamov A."/>
            <person name="Grigoriev I.V."/>
            <person name="Stajich J.E."/>
            <person name="Spatafora J.W."/>
        </authorList>
    </citation>
    <scope>NUCLEOTIDE SEQUENCE [LARGE SCALE GENOMIC DNA]</scope>
    <source>
        <strain evidence="5">S191</strain>
    </source>
</reference>
<dbReference type="PANTHER" id="PTHR43827:SF3">
    <property type="entry name" value="NADP-DEPENDENT OXIDOREDUCTASE DOMAIN-CONTAINING PROTEIN"/>
    <property type="match status" value="1"/>
</dbReference>
<evidence type="ECO:0000256" key="2">
    <source>
        <dbReference type="ARBA" id="ARBA00022857"/>
    </source>
</evidence>
<evidence type="ECO:0000313" key="5">
    <source>
        <dbReference type="EMBL" id="KAG5461126.1"/>
    </source>
</evidence>
<keyword evidence="6" id="KW-1185">Reference proteome</keyword>
<proteinExistence type="inferred from homology"/>
<dbReference type="SUPFAM" id="SSF51430">
    <property type="entry name" value="NAD(P)-linked oxidoreductase"/>
    <property type="match status" value="1"/>
</dbReference>
<comment type="caution">
    <text evidence="5">The sequence shown here is derived from an EMBL/GenBank/DDBJ whole genome shotgun (WGS) entry which is preliminary data.</text>
</comment>
<accession>A0A8H7ZX62</accession>
<dbReference type="Gene3D" id="3.20.20.100">
    <property type="entry name" value="NADP-dependent oxidoreductase domain"/>
    <property type="match status" value="1"/>
</dbReference>
<feature type="domain" description="NADP-dependent oxidoreductase" evidence="4">
    <location>
        <begin position="26"/>
        <end position="286"/>
    </location>
</feature>
<dbReference type="GO" id="GO:0016616">
    <property type="term" value="F:oxidoreductase activity, acting on the CH-OH group of donors, NAD or NADP as acceptor"/>
    <property type="evidence" value="ECO:0007669"/>
    <property type="project" value="UniProtKB-ARBA"/>
</dbReference>
<evidence type="ECO:0000259" key="4">
    <source>
        <dbReference type="Pfam" id="PF00248"/>
    </source>
</evidence>
<dbReference type="Proteomes" id="UP000673691">
    <property type="component" value="Unassembled WGS sequence"/>
</dbReference>
<dbReference type="EMBL" id="JAEFCI010004160">
    <property type="protein sequence ID" value="KAG5461126.1"/>
    <property type="molecule type" value="Genomic_DNA"/>
</dbReference>
<dbReference type="InterPro" id="IPR020471">
    <property type="entry name" value="AKR"/>
</dbReference>
<evidence type="ECO:0000256" key="3">
    <source>
        <dbReference type="ARBA" id="ARBA00023002"/>
    </source>
</evidence>
<dbReference type="InterPro" id="IPR036812">
    <property type="entry name" value="NAD(P)_OxRdtase_dom_sf"/>
</dbReference>
<dbReference type="PANTHER" id="PTHR43827">
    <property type="entry name" value="2,5-DIKETO-D-GLUCONIC ACID REDUCTASE"/>
    <property type="match status" value="1"/>
</dbReference>
<name>A0A8H7ZX62_9FUNG</name>
<keyword evidence="3" id="KW-0560">Oxidoreductase</keyword>
<organism evidence="5 6">
    <name type="scientific">Olpidium bornovanus</name>
    <dbReference type="NCBI Taxonomy" id="278681"/>
    <lineage>
        <taxon>Eukaryota</taxon>
        <taxon>Fungi</taxon>
        <taxon>Fungi incertae sedis</taxon>
        <taxon>Olpidiomycota</taxon>
        <taxon>Olpidiomycotina</taxon>
        <taxon>Olpidiomycetes</taxon>
        <taxon>Olpidiales</taxon>
        <taxon>Olpidiaceae</taxon>
        <taxon>Olpidium</taxon>
    </lineage>
</organism>
<comment type="similarity">
    <text evidence="1">Belongs to the aldo/keto reductase family.</text>
</comment>
<dbReference type="Pfam" id="PF00248">
    <property type="entry name" value="Aldo_ket_red"/>
    <property type="match status" value="1"/>
</dbReference>
<gene>
    <name evidence="5" type="ORF">BJ554DRAFT_6728</name>
</gene>